<evidence type="ECO:0000256" key="1">
    <source>
        <dbReference type="SAM" id="MobiDB-lite"/>
    </source>
</evidence>
<keyword evidence="2" id="KW-1185">Reference proteome</keyword>
<feature type="compositionally biased region" description="Polar residues" evidence="1">
    <location>
        <begin position="254"/>
        <end position="263"/>
    </location>
</feature>
<feature type="region of interest" description="Disordered" evidence="1">
    <location>
        <begin position="254"/>
        <end position="300"/>
    </location>
</feature>
<gene>
    <name evidence="3" type="primary">LOC103508997</name>
</gene>
<dbReference type="RefSeq" id="XP_026679254.1">
    <property type="nucleotide sequence ID" value="XM_026823453.1"/>
</dbReference>
<dbReference type="Proteomes" id="UP000079169">
    <property type="component" value="Unplaced"/>
</dbReference>
<dbReference type="AlphaFoldDB" id="A0A3Q0ISK5"/>
<accession>A0A3Q0ISK5</accession>
<reference evidence="3" key="1">
    <citation type="submission" date="2025-08" db="UniProtKB">
        <authorList>
            <consortium name="RefSeq"/>
        </authorList>
    </citation>
    <scope>IDENTIFICATION</scope>
</reference>
<dbReference type="PaxDb" id="121845-A0A3Q0ISK5"/>
<proteinExistence type="predicted"/>
<protein>
    <submittedName>
        <fullName evidence="3">Cadherin-related tumor suppressor-like</fullName>
    </submittedName>
</protein>
<name>A0A3Q0ISK5_DIACI</name>
<feature type="compositionally biased region" description="Polar residues" evidence="1">
    <location>
        <begin position="291"/>
        <end position="300"/>
    </location>
</feature>
<dbReference type="STRING" id="121845.A0A3Q0ISK5"/>
<evidence type="ECO:0000313" key="2">
    <source>
        <dbReference type="Proteomes" id="UP000079169"/>
    </source>
</evidence>
<feature type="region of interest" description="Disordered" evidence="1">
    <location>
        <begin position="124"/>
        <end position="168"/>
    </location>
</feature>
<dbReference type="GeneID" id="103508997"/>
<feature type="region of interest" description="Disordered" evidence="1">
    <location>
        <begin position="192"/>
        <end position="221"/>
    </location>
</feature>
<sequence length="300" mass="32625">MDMGRPGLHSEGQGFITDSRHHIVGPELLSKRFKDQDSDLQQATPRGHSQRPDIIEREVIGKSMPPRDRDLDLHPHPQPSVVSMDTEMPEHYDLENASSIAPSDIDIVYHYKGFREGANLRKYSPHFPPHPRDSPRSVIPPPVTRVESPKQVVSTPLARLSPSSELSQQMPRILTLSDISGKPLQSALLATTSSSGGVGKDHSERSLNSPVMSQLSGHSTPLTSQHLTAQHLTSQQINRLNAARPRTSSLVSTLDAVSSSSGHGVNDLPSNHPHMNGDDAASSTSTDESGNDSFTCSEIE</sequence>
<feature type="compositionally biased region" description="Polar residues" evidence="1">
    <location>
        <begin position="206"/>
        <end position="221"/>
    </location>
</feature>
<feature type="region of interest" description="Disordered" evidence="1">
    <location>
        <begin position="1"/>
        <end position="58"/>
    </location>
</feature>
<evidence type="ECO:0000313" key="3">
    <source>
        <dbReference type="RefSeq" id="XP_026679254.1"/>
    </source>
</evidence>
<feature type="compositionally biased region" description="Low complexity" evidence="1">
    <location>
        <begin position="278"/>
        <end position="287"/>
    </location>
</feature>
<organism evidence="2 3">
    <name type="scientific">Diaphorina citri</name>
    <name type="common">Asian citrus psyllid</name>
    <dbReference type="NCBI Taxonomy" id="121845"/>
    <lineage>
        <taxon>Eukaryota</taxon>
        <taxon>Metazoa</taxon>
        <taxon>Ecdysozoa</taxon>
        <taxon>Arthropoda</taxon>
        <taxon>Hexapoda</taxon>
        <taxon>Insecta</taxon>
        <taxon>Pterygota</taxon>
        <taxon>Neoptera</taxon>
        <taxon>Paraneoptera</taxon>
        <taxon>Hemiptera</taxon>
        <taxon>Sternorrhyncha</taxon>
        <taxon>Psylloidea</taxon>
        <taxon>Psyllidae</taxon>
        <taxon>Diaphorininae</taxon>
        <taxon>Diaphorina</taxon>
    </lineage>
</organism>
<dbReference type="KEGG" id="dci:103508997"/>